<feature type="compositionally biased region" description="Basic and acidic residues" evidence="1">
    <location>
        <begin position="34"/>
        <end position="50"/>
    </location>
</feature>
<organism evidence="2 3">
    <name type="scientific">Trichosporon asahii var. asahii (strain ATCC 90039 / CBS 2479 / JCM 2466 / KCTC 7840 / NBRC 103889/ NCYC 2677 / UAMH 7654)</name>
    <name type="common">Yeast</name>
    <dbReference type="NCBI Taxonomy" id="1186058"/>
    <lineage>
        <taxon>Eukaryota</taxon>
        <taxon>Fungi</taxon>
        <taxon>Dikarya</taxon>
        <taxon>Basidiomycota</taxon>
        <taxon>Agaricomycotina</taxon>
        <taxon>Tremellomycetes</taxon>
        <taxon>Trichosporonales</taxon>
        <taxon>Trichosporonaceae</taxon>
        <taxon>Trichosporon</taxon>
    </lineage>
</organism>
<comment type="caution">
    <text evidence="2">The sequence shown here is derived from an EMBL/GenBank/DDBJ whole genome shotgun (WGS) entry which is preliminary data.</text>
</comment>
<name>J6FBT6_TRIAS</name>
<dbReference type="AlphaFoldDB" id="J6FBT6"/>
<dbReference type="EMBL" id="ALBS01000022">
    <property type="protein sequence ID" value="EJT52577.1"/>
    <property type="molecule type" value="Genomic_DNA"/>
</dbReference>
<dbReference type="KEGG" id="tasa:A1Q1_03379"/>
<evidence type="ECO:0000313" key="2">
    <source>
        <dbReference type="EMBL" id="EJT52577.1"/>
    </source>
</evidence>
<feature type="compositionally biased region" description="Polar residues" evidence="1">
    <location>
        <begin position="187"/>
        <end position="205"/>
    </location>
</feature>
<gene>
    <name evidence="2" type="ORF">A1Q1_03379</name>
</gene>
<dbReference type="Proteomes" id="UP000002748">
    <property type="component" value="Unassembled WGS sequence"/>
</dbReference>
<dbReference type="RefSeq" id="XP_014183716.1">
    <property type="nucleotide sequence ID" value="XM_014328241.1"/>
</dbReference>
<feature type="region of interest" description="Disordered" evidence="1">
    <location>
        <begin position="153"/>
        <end position="214"/>
    </location>
</feature>
<evidence type="ECO:0000313" key="3">
    <source>
        <dbReference type="Proteomes" id="UP000002748"/>
    </source>
</evidence>
<protein>
    <submittedName>
        <fullName evidence="2">Uncharacterized protein</fullName>
    </submittedName>
</protein>
<dbReference type="VEuPathDB" id="FungiDB:A1Q1_03379"/>
<reference evidence="2 3" key="1">
    <citation type="journal article" date="2012" name="Eukaryot. Cell">
        <title>Draft genome sequence of CBS 2479, the standard type strain of Trichosporon asahii.</title>
        <authorList>
            <person name="Yang R.Y."/>
            <person name="Li H.T."/>
            <person name="Zhu H."/>
            <person name="Zhou G.P."/>
            <person name="Wang M."/>
            <person name="Wang L."/>
        </authorList>
    </citation>
    <scope>NUCLEOTIDE SEQUENCE [LARGE SCALE GENOMIC DNA]</scope>
    <source>
        <strain evidence="3">ATCC 90039 / CBS 2479 / JCM 2466 / KCTC 7840 / NCYC 2677 / UAMH 7654</strain>
    </source>
</reference>
<dbReference type="HOGENOM" id="CLU_877694_0_0_1"/>
<feature type="region of interest" description="Disordered" evidence="1">
    <location>
        <begin position="30"/>
        <end position="74"/>
    </location>
</feature>
<proteinExistence type="predicted"/>
<evidence type="ECO:0000256" key="1">
    <source>
        <dbReference type="SAM" id="MobiDB-lite"/>
    </source>
</evidence>
<dbReference type="GeneID" id="25986892"/>
<sequence length="317" mass="33982">MEDHQSGGVDHPSYVLGKVTGCEAQVLGMMDDGGTIHEPHRGLVKERKGEEDEEQESQGPTSTPEKPGAVHTTVQGTTPFEHDVRHKQGQHPCTKVQRQKEHEELLSAECLGHVHTETESIAVVEIEAQKSRNASDANEECMQAVLERFGIREIGQSPPRRETAPAKGGQEEDEGIGLVAGGATGIRSDTQESNSSLNIGCSSDQKAGDAEGQNDEVHLERPGIEVDDAGWNVGGGGRSYPDSEALEKCAAGKLEHCGFLEMGGGGCDEEGGGGCDEEGEEERGRGGVRCVLCQRWDCALRGQSNRSILPMRPLQRP</sequence>
<accession>J6FBT6</accession>